<dbReference type="InterPro" id="IPR029499">
    <property type="entry name" value="PduO-typ"/>
</dbReference>
<evidence type="ECO:0000313" key="9">
    <source>
        <dbReference type="EMBL" id="CCK77149.1"/>
    </source>
</evidence>
<reference evidence="9 10" key="1">
    <citation type="journal article" date="2013" name="Nat. Commun.">
        <title>Genome sequence and functional genomic analysis of the oil-degrading bacterium Oleispira antarctica.</title>
        <authorList>
            <person name="Kube M."/>
            <person name="Chernikova T.N."/>
            <person name="Al-Ramahi Y."/>
            <person name="Beloqui A."/>
            <person name="Lopez-Cortez N."/>
            <person name="Guazzaroni M.E."/>
            <person name="Heipieper H.J."/>
            <person name="Klages S."/>
            <person name="Kotsyurbenko O.R."/>
            <person name="Langer I."/>
            <person name="Nechitaylo T.Y."/>
            <person name="Lunsdorf H."/>
            <person name="Fernandez M."/>
            <person name="Juarez S."/>
            <person name="Ciordia S."/>
            <person name="Singer A."/>
            <person name="Kagan O."/>
            <person name="Egorova O."/>
            <person name="Petit P.A."/>
            <person name="Stogios P."/>
            <person name="Kim Y."/>
            <person name="Tchigvintsev A."/>
            <person name="Flick R."/>
            <person name="Denaro R."/>
            <person name="Genovese M."/>
            <person name="Albar J.P."/>
            <person name="Reva O.N."/>
            <person name="Martinez-Gomariz M."/>
            <person name="Tran H."/>
            <person name="Ferrer M."/>
            <person name="Savchenko A."/>
            <person name="Yakunin A.F."/>
            <person name="Yakimov M.M."/>
            <person name="Golyshina O.V."/>
            <person name="Reinhardt R."/>
            <person name="Golyshin P.N."/>
        </authorList>
    </citation>
    <scope>NUCLEOTIDE SEQUENCE [LARGE SCALE GENOMIC DNA]</scope>
</reference>
<dbReference type="PANTHER" id="PTHR12213">
    <property type="entry name" value="CORRINOID ADENOSYLTRANSFERASE"/>
    <property type="match status" value="1"/>
</dbReference>
<evidence type="ECO:0000256" key="2">
    <source>
        <dbReference type="ARBA" id="ARBA00011233"/>
    </source>
</evidence>
<comment type="subunit">
    <text evidence="2">Homotrimer.</text>
</comment>
<dbReference type="PATRIC" id="fig|698738.3.peg.3087"/>
<dbReference type="STRING" id="698738.OLEAN_C29730"/>
<dbReference type="UniPathway" id="UPA00148">
    <property type="reaction ID" value="UER00233"/>
</dbReference>
<name>R4YUW3_OLEAN</name>
<comment type="catalytic activity">
    <reaction evidence="6">
        <text>2 cob(II)yrinate a,c diamide + reduced [electron-transfer flavoprotein] + 2 ATP = 2 adenosylcob(III)yrinate a,c-diamide + 2 triphosphate + oxidized [electron-transfer flavoprotein] + 3 H(+)</text>
        <dbReference type="Rhea" id="RHEA:11528"/>
        <dbReference type="Rhea" id="RHEA-COMP:10685"/>
        <dbReference type="Rhea" id="RHEA-COMP:10686"/>
        <dbReference type="ChEBI" id="CHEBI:15378"/>
        <dbReference type="ChEBI" id="CHEBI:18036"/>
        <dbReference type="ChEBI" id="CHEBI:30616"/>
        <dbReference type="ChEBI" id="CHEBI:57692"/>
        <dbReference type="ChEBI" id="CHEBI:58307"/>
        <dbReference type="ChEBI" id="CHEBI:58503"/>
        <dbReference type="ChEBI" id="CHEBI:58537"/>
        <dbReference type="EC" id="2.5.1.17"/>
    </reaction>
</comment>
<keyword evidence="5 6" id="KW-0067">ATP-binding</keyword>
<organism evidence="9 10">
    <name type="scientific">Oleispira antarctica RB-8</name>
    <dbReference type="NCBI Taxonomy" id="698738"/>
    <lineage>
        <taxon>Bacteria</taxon>
        <taxon>Pseudomonadati</taxon>
        <taxon>Pseudomonadota</taxon>
        <taxon>Gammaproteobacteria</taxon>
        <taxon>Oceanospirillales</taxon>
        <taxon>Oceanospirillaceae</taxon>
        <taxon>Oleispira</taxon>
    </lineage>
</organism>
<protein>
    <recommendedName>
        <fullName evidence="6">Corrinoid adenosyltransferase</fullName>
        <ecNumber evidence="6">2.5.1.17</ecNumber>
    </recommendedName>
    <alternativeName>
        <fullName evidence="6">Cob(II)alamin adenosyltransferase</fullName>
    </alternativeName>
    <alternativeName>
        <fullName evidence="6">Cob(II)yrinic acid a,c-diamide adenosyltransferase</fullName>
    </alternativeName>
    <alternativeName>
        <fullName evidence="6">Cobinamide/cobalamin adenosyltransferase</fullName>
    </alternativeName>
</protein>
<dbReference type="SUPFAM" id="SSF89028">
    <property type="entry name" value="Cobalamin adenosyltransferase-like"/>
    <property type="match status" value="1"/>
</dbReference>
<evidence type="ECO:0000256" key="6">
    <source>
        <dbReference type="RuleBase" id="RU366026"/>
    </source>
</evidence>
<evidence type="ECO:0000256" key="1">
    <source>
        <dbReference type="ARBA" id="ARBA00007487"/>
    </source>
</evidence>
<keyword evidence="10" id="KW-1185">Reference proteome</keyword>
<accession>R4YUW3</accession>
<evidence type="ECO:0000256" key="4">
    <source>
        <dbReference type="ARBA" id="ARBA00022741"/>
    </source>
</evidence>
<dbReference type="KEGG" id="oai:OLEAN_C29730"/>
<comment type="catalytic activity">
    <reaction evidence="6">
        <text>2 cob(II)alamin + reduced [electron-transfer flavoprotein] + 2 ATP = 2 adenosylcob(III)alamin + 2 triphosphate + oxidized [electron-transfer flavoprotein] + 3 H(+)</text>
        <dbReference type="Rhea" id="RHEA:28671"/>
        <dbReference type="Rhea" id="RHEA-COMP:10685"/>
        <dbReference type="Rhea" id="RHEA-COMP:10686"/>
        <dbReference type="ChEBI" id="CHEBI:15378"/>
        <dbReference type="ChEBI" id="CHEBI:16304"/>
        <dbReference type="ChEBI" id="CHEBI:18036"/>
        <dbReference type="ChEBI" id="CHEBI:18408"/>
        <dbReference type="ChEBI" id="CHEBI:30616"/>
        <dbReference type="ChEBI" id="CHEBI:57692"/>
        <dbReference type="ChEBI" id="CHEBI:58307"/>
        <dbReference type="EC" id="2.5.1.17"/>
    </reaction>
</comment>
<proteinExistence type="inferred from homology"/>
<feature type="region of interest" description="Disordered" evidence="7">
    <location>
        <begin position="1"/>
        <end position="25"/>
    </location>
</feature>
<evidence type="ECO:0000313" key="10">
    <source>
        <dbReference type="Proteomes" id="UP000032749"/>
    </source>
</evidence>
<comment type="similarity">
    <text evidence="1 6">Belongs to the Cob(I)alamin adenosyltransferase family.</text>
</comment>
<dbReference type="Pfam" id="PF01923">
    <property type="entry name" value="Cob_adeno_trans"/>
    <property type="match status" value="1"/>
</dbReference>
<dbReference type="EMBL" id="FO203512">
    <property type="protein sequence ID" value="CCK77149.1"/>
    <property type="molecule type" value="Genomic_DNA"/>
</dbReference>
<evidence type="ECO:0000256" key="3">
    <source>
        <dbReference type="ARBA" id="ARBA00022679"/>
    </source>
</evidence>
<gene>
    <name evidence="9" type="ORF">OLEAN_C29730</name>
</gene>
<evidence type="ECO:0000256" key="7">
    <source>
        <dbReference type="SAM" id="MobiDB-lite"/>
    </source>
</evidence>
<dbReference type="InterPro" id="IPR036451">
    <property type="entry name" value="CblAdoTrfase-like_sf"/>
</dbReference>
<dbReference type="Gene3D" id="1.20.1200.10">
    <property type="entry name" value="Cobalamin adenosyltransferase-like"/>
    <property type="match status" value="1"/>
</dbReference>
<dbReference type="Proteomes" id="UP000032749">
    <property type="component" value="Chromosome"/>
</dbReference>
<keyword evidence="4 6" id="KW-0547">Nucleotide-binding</keyword>
<dbReference type="AlphaFoldDB" id="R4YUW3"/>
<keyword evidence="3 6" id="KW-0808">Transferase</keyword>
<evidence type="ECO:0000259" key="8">
    <source>
        <dbReference type="Pfam" id="PF01923"/>
    </source>
</evidence>
<evidence type="ECO:0000256" key="5">
    <source>
        <dbReference type="ARBA" id="ARBA00022840"/>
    </source>
</evidence>
<dbReference type="InterPro" id="IPR016030">
    <property type="entry name" value="CblAdoTrfase-like"/>
</dbReference>
<dbReference type="GO" id="GO:0008817">
    <property type="term" value="F:corrinoid adenosyltransferase activity"/>
    <property type="evidence" value="ECO:0007669"/>
    <property type="project" value="UniProtKB-UniRule"/>
</dbReference>
<dbReference type="EC" id="2.5.1.17" evidence="6"/>
<dbReference type="NCBIfam" id="TIGR00636">
    <property type="entry name" value="PduO_Nterm"/>
    <property type="match status" value="1"/>
</dbReference>
<dbReference type="PANTHER" id="PTHR12213:SF0">
    <property type="entry name" value="CORRINOID ADENOSYLTRANSFERASE MMAB"/>
    <property type="match status" value="1"/>
</dbReference>
<keyword evidence="6" id="KW-0169">Cobalamin biosynthesis</keyword>
<feature type="compositionally biased region" description="Polar residues" evidence="7">
    <location>
        <begin position="1"/>
        <end position="11"/>
    </location>
</feature>
<dbReference type="GO" id="GO:0005524">
    <property type="term" value="F:ATP binding"/>
    <property type="evidence" value="ECO:0007669"/>
    <property type="project" value="UniProtKB-UniRule"/>
</dbReference>
<comment type="pathway">
    <text evidence="6">Cofactor biosynthesis; adenosylcobalamin biosynthesis; adenosylcobalamin from cob(II)yrinate a,c-diamide: step 2/7.</text>
</comment>
<feature type="domain" description="Cobalamin adenosyltransferase-like" evidence="8">
    <location>
        <begin position="8"/>
        <end position="170"/>
    </location>
</feature>
<sequence>MGNRLSKISTKTGDKGETGLGDGSRISKTSTRIHVIGEVDEVNSWVGVLAAELDSDDHHQMILSQIQHDLFDLGGELCVPGYKALAPSMLEELENTLVNINEALPPLKDFILPGGSKAASYCHMVRTVSRRAERSIVALANEEAEAGNEINPLAVQYLNRLSDFFFVLARDIARKNDGQEILWKSRHTKSKKDA</sequence>
<dbReference type="HOGENOM" id="CLU_083486_0_1_6"/>
<dbReference type="OrthoDB" id="9778896at2"/>
<dbReference type="FunFam" id="1.20.1200.10:FF:000001">
    <property type="entry name" value="Cob(I)yrinic acid a,c-diamide adenosyltransferase"/>
    <property type="match status" value="1"/>
</dbReference>
<dbReference type="GO" id="GO:0009236">
    <property type="term" value="P:cobalamin biosynthetic process"/>
    <property type="evidence" value="ECO:0007669"/>
    <property type="project" value="UniProtKB-UniRule"/>
</dbReference>